<keyword evidence="2" id="KW-0413">Isomerase</keyword>
<dbReference type="GO" id="GO:0016853">
    <property type="term" value="F:isomerase activity"/>
    <property type="evidence" value="ECO:0007669"/>
    <property type="project" value="UniProtKB-KW"/>
</dbReference>
<dbReference type="Proteomes" id="UP000193307">
    <property type="component" value="Unassembled WGS sequence"/>
</dbReference>
<dbReference type="OrthoDB" id="9801426at2"/>
<gene>
    <name evidence="2" type="ORF">PAM7971_00066</name>
</gene>
<dbReference type="EMBL" id="FWFW01000001">
    <property type="protein sequence ID" value="SLN11532.1"/>
    <property type="molecule type" value="Genomic_DNA"/>
</dbReference>
<dbReference type="AlphaFoldDB" id="A0A1Y5RCJ7"/>
<evidence type="ECO:0000259" key="1">
    <source>
        <dbReference type="Pfam" id="PF01261"/>
    </source>
</evidence>
<organism evidence="2 3">
    <name type="scientific">Pacificibacter marinus</name>
    <dbReference type="NCBI Taxonomy" id="658057"/>
    <lineage>
        <taxon>Bacteria</taxon>
        <taxon>Pseudomonadati</taxon>
        <taxon>Pseudomonadota</taxon>
        <taxon>Alphaproteobacteria</taxon>
        <taxon>Rhodobacterales</taxon>
        <taxon>Roseobacteraceae</taxon>
        <taxon>Pacificibacter</taxon>
    </lineage>
</organism>
<evidence type="ECO:0000313" key="3">
    <source>
        <dbReference type="Proteomes" id="UP000193307"/>
    </source>
</evidence>
<dbReference type="InterPro" id="IPR036237">
    <property type="entry name" value="Xyl_isomerase-like_sf"/>
</dbReference>
<dbReference type="Pfam" id="PF01261">
    <property type="entry name" value="AP_endonuc_2"/>
    <property type="match status" value="1"/>
</dbReference>
<sequence>MKNPIGIISMQFVRPFTGKHLHLFRDIKSMGYDFIELLVPEPEDGIDLAAAKSALADADLGIVLAARVNPQRSISSEDASARQGGLDYLKSCIDSANALGATIIGGPLYGEPMVFAGRPPLPRSADDMKARADRMIEGLAQVAPLARAAGQTFAVEPLNRFETDMLNTTRQGVTLVDTVNDAGLGLMLDTFHMNMEDQSIPDAIRLAGKRTVHFQANENHRGFPGTGNMDWPAIMRALHQVGYTGPVSLEPFRRDDQRLALPIAHWRAPAEDETPKLKAGHALIRAALDFAEYEQ</sequence>
<protein>
    <submittedName>
        <fullName evidence="2">D-tagatose 3-epimerase</fullName>
        <ecNumber evidence="2">5.3.1.-</ecNumber>
    </submittedName>
</protein>
<dbReference type="RefSeq" id="WP_085847006.1">
    <property type="nucleotide sequence ID" value="NZ_FNZV01000001.1"/>
</dbReference>
<dbReference type="Gene3D" id="3.20.20.150">
    <property type="entry name" value="Divalent-metal-dependent TIM barrel enzymes"/>
    <property type="match status" value="1"/>
</dbReference>
<dbReference type="SUPFAM" id="SSF51658">
    <property type="entry name" value="Xylose isomerase-like"/>
    <property type="match status" value="1"/>
</dbReference>
<feature type="domain" description="Xylose isomerase-like TIM barrel" evidence="1">
    <location>
        <begin position="24"/>
        <end position="265"/>
    </location>
</feature>
<evidence type="ECO:0000313" key="2">
    <source>
        <dbReference type="EMBL" id="SLN11532.1"/>
    </source>
</evidence>
<dbReference type="EC" id="5.3.1.-" evidence="2"/>
<accession>A0A1Y5RCJ7</accession>
<keyword evidence="3" id="KW-1185">Reference proteome</keyword>
<reference evidence="2 3" key="1">
    <citation type="submission" date="2017-03" db="EMBL/GenBank/DDBJ databases">
        <authorList>
            <person name="Afonso C.L."/>
            <person name="Miller P.J."/>
            <person name="Scott M.A."/>
            <person name="Spackman E."/>
            <person name="Goraichik I."/>
            <person name="Dimitrov K.M."/>
            <person name="Suarez D.L."/>
            <person name="Swayne D.E."/>
        </authorList>
    </citation>
    <scope>NUCLEOTIDE SEQUENCE [LARGE SCALE GENOMIC DNA]</scope>
    <source>
        <strain evidence="2 3">CECT 7971</strain>
    </source>
</reference>
<proteinExistence type="predicted"/>
<dbReference type="InterPro" id="IPR050312">
    <property type="entry name" value="IolE/XylAMocC-like"/>
</dbReference>
<dbReference type="STRING" id="658057.SAMN04488032_101581"/>
<dbReference type="PANTHER" id="PTHR12110">
    <property type="entry name" value="HYDROXYPYRUVATE ISOMERASE"/>
    <property type="match status" value="1"/>
</dbReference>
<dbReference type="InterPro" id="IPR013022">
    <property type="entry name" value="Xyl_isomerase-like_TIM-brl"/>
</dbReference>
<name>A0A1Y5RCJ7_9RHOB</name>